<keyword evidence="3" id="KW-0012">Acyltransferase</keyword>
<feature type="transmembrane region" description="Helical" evidence="1">
    <location>
        <begin position="340"/>
        <end position="364"/>
    </location>
</feature>
<keyword evidence="3" id="KW-0808">Transferase</keyword>
<feature type="transmembrane region" description="Helical" evidence="1">
    <location>
        <begin position="309"/>
        <end position="328"/>
    </location>
</feature>
<dbReference type="InterPro" id="IPR002656">
    <property type="entry name" value="Acyl_transf_3_dom"/>
</dbReference>
<sequence length="392" mass="44233">MKTEYSLEVITLTLSIILLFVAFSSIFSSKIESAEVKHEYKFINGLRGLAAIFVFVNHAPFVLINLGVKNTVFSAWGQIYPNLGSFGVQIFFCITGFLFFDKVIKSKDIDWGDFFVSRIRRVAPLYYLTSLLVFIIAASFSGFEFLNKESITTIAGLVTFNFIDNPMKIGGVSLVPLSSVTWTLVHEWRFYAVLPMVAIFYRSPYRSVIMTVAILIAAIDLGTSAVVCWAYFLSGMGAAVIHKKSITNKAIKFTFMIVAISIFIWMCGLVEVPGYGALRFALATIFFISITISNPRFLHYQFLNRLSDISYSVYLLHLPVLFLSFKLLSVFLDLAALDKVTFWAVNFMTIPIIVALSTFTFVHVEKRFMRKKREEQTNAPPVAYSEQTKAAI</sequence>
<dbReference type="Pfam" id="PF01757">
    <property type="entry name" value="Acyl_transf_3"/>
    <property type="match status" value="1"/>
</dbReference>
<dbReference type="InterPro" id="IPR050879">
    <property type="entry name" value="Acyltransferase_3"/>
</dbReference>
<evidence type="ECO:0000256" key="1">
    <source>
        <dbReference type="SAM" id="Phobius"/>
    </source>
</evidence>
<feature type="transmembrane region" description="Helical" evidence="1">
    <location>
        <begin position="86"/>
        <end position="104"/>
    </location>
</feature>
<comment type="caution">
    <text evidence="3">The sequence shown here is derived from an EMBL/GenBank/DDBJ whole genome shotgun (WGS) entry which is preliminary data.</text>
</comment>
<evidence type="ECO:0000313" key="4">
    <source>
        <dbReference type="Proteomes" id="UP001150614"/>
    </source>
</evidence>
<dbReference type="EMBL" id="JANCLL010000038">
    <property type="protein sequence ID" value="MDD1947055.1"/>
    <property type="molecule type" value="Genomic_DNA"/>
</dbReference>
<protein>
    <submittedName>
        <fullName evidence="3">Acyltransferase</fullName>
    </submittedName>
</protein>
<dbReference type="PANTHER" id="PTHR23028">
    <property type="entry name" value="ACETYLTRANSFERASE"/>
    <property type="match status" value="1"/>
</dbReference>
<keyword evidence="1" id="KW-1133">Transmembrane helix</keyword>
<organism evidence="3 4">
    <name type="scientific">Pseudomonas carnis</name>
    <dbReference type="NCBI Taxonomy" id="2487355"/>
    <lineage>
        <taxon>Bacteria</taxon>
        <taxon>Pseudomonadati</taxon>
        <taxon>Pseudomonadota</taxon>
        <taxon>Gammaproteobacteria</taxon>
        <taxon>Pseudomonadales</taxon>
        <taxon>Pseudomonadaceae</taxon>
        <taxon>Pseudomonas</taxon>
    </lineage>
</organism>
<gene>
    <name evidence="3" type="ORF">NMG11_24865</name>
</gene>
<reference evidence="3" key="1">
    <citation type="submission" date="2022-07" db="EMBL/GenBank/DDBJ databases">
        <title>Draft genome of Pseudomonas carnis strain LP isolated from cheese.</title>
        <authorList>
            <person name="Wolfe B.E."/>
        </authorList>
    </citation>
    <scope>NUCLEOTIDE SEQUENCE</scope>
    <source>
        <strain evidence="3">LP</strain>
    </source>
</reference>
<dbReference type="Proteomes" id="UP001150614">
    <property type="component" value="Unassembled WGS sequence"/>
</dbReference>
<feature type="transmembrane region" description="Helical" evidence="1">
    <location>
        <begin position="278"/>
        <end position="297"/>
    </location>
</feature>
<dbReference type="RefSeq" id="WP_054898465.1">
    <property type="nucleotide sequence ID" value="NZ_BQHG01000056.1"/>
</dbReference>
<evidence type="ECO:0000259" key="2">
    <source>
        <dbReference type="Pfam" id="PF01757"/>
    </source>
</evidence>
<keyword evidence="1" id="KW-0812">Transmembrane</keyword>
<feature type="transmembrane region" description="Helical" evidence="1">
    <location>
        <begin position="253"/>
        <end position="272"/>
    </location>
</feature>
<evidence type="ECO:0000313" key="3">
    <source>
        <dbReference type="EMBL" id="MDD1947055.1"/>
    </source>
</evidence>
<feature type="transmembrane region" description="Helical" evidence="1">
    <location>
        <begin position="208"/>
        <end position="232"/>
    </location>
</feature>
<feature type="transmembrane region" description="Helical" evidence="1">
    <location>
        <begin position="125"/>
        <end position="143"/>
    </location>
</feature>
<name>A0ABT5RN47_9PSED</name>
<dbReference type="GO" id="GO:0016746">
    <property type="term" value="F:acyltransferase activity"/>
    <property type="evidence" value="ECO:0007669"/>
    <property type="project" value="UniProtKB-KW"/>
</dbReference>
<feature type="domain" description="Acyltransferase 3" evidence="2">
    <location>
        <begin position="41"/>
        <end position="358"/>
    </location>
</feature>
<dbReference type="PANTHER" id="PTHR23028:SF53">
    <property type="entry name" value="ACYL_TRANSF_3 DOMAIN-CONTAINING PROTEIN"/>
    <property type="match status" value="1"/>
</dbReference>
<keyword evidence="1" id="KW-0472">Membrane</keyword>
<feature type="transmembrane region" description="Helical" evidence="1">
    <location>
        <begin position="6"/>
        <end position="27"/>
    </location>
</feature>
<feature type="transmembrane region" description="Helical" evidence="1">
    <location>
        <begin position="48"/>
        <end position="66"/>
    </location>
</feature>
<accession>A0ABT5RN47</accession>
<proteinExistence type="predicted"/>
<keyword evidence="4" id="KW-1185">Reference proteome</keyword>